<dbReference type="NCBIfam" id="TIGR01444">
    <property type="entry name" value="fkbM_fam"/>
    <property type="match status" value="1"/>
</dbReference>
<sequence>MQFDQRICVNEHGFYCVPEAYAAREIPKVLAQGGVYEPSTLNLMRRSARGGDIVSGGAFIGDFLPALSRALAPGARLHSFEPNPLSHAAAQETIALNALDNVDLAPVAVGAEPGELLLQVARPGGDTSAARARIVETADAGETLPVVVTSLDALVPAGREVSILHLDIEGHEQPALMGATRLIADNAPMIVLEAARAWRQRQYAQFLTEQFPKLGYRLCGTMERNAFYLPQR</sequence>
<dbReference type="Proteomes" id="UP000199392">
    <property type="component" value="Unassembled WGS sequence"/>
</dbReference>
<reference evidence="3" key="1">
    <citation type="submission" date="2016-10" db="EMBL/GenBank/DDBJ databases">
        <authorList>
            <person name="Varghese N."/>
            <person name="Submissions S."/>
        </authorList>
    </citation>
    <scope>NUCLEOTIDE SEQUENCE [LARGE SCALE GENOMIC DNA]</scope>
    <source>
        <strain evidence="3">DSM 26894</strain>
    </source>
</reference>
<proteinExistence type="predicted"/>
<protein>
    <submittedName>
        <fullName evidence="2">Methyltransferase, FkbM family</fullName>
    </submittedName>
</protein>
<keyword evidence="2" id="KW-0808">Transferase</keyword>
<dbReference type="SUPFAM" id="SSF53335">
    <property type="entry name" value="S-adenosyl-L-methionine-dependent methyltransferases"/>
    <property type="match status" value="1"/>
</dbReference>
<evidence type="ECO:0000259" key="1">
    <source>
        <dbReference type="Pfam" id="PF05050"/>
    </source>
</evidence>
<dbReference type="Gene3D" id="3.40.50.150">
    <property type="entry name" value="Vaccinia Virus protein VP39"/>
    <property type="match status" value="1"/>
</dbReference>
<dbReference type="InterPro" id="IPR006342">
    <property type="entry name" value="FkbM_mtfrase"/>
</dbReference>
<dbReference type="PANTHER" id="PTHR34203">
    <property type="entry name" value="METHYLTRANSFERASE, FKBM FAMILY PROTEIN"/>
    <property type="match status" value="1"/>
</dbReference>
<name>A0A1I6U3C2_9RHOB</name>
<dbReference type="AlphaFoldDB" id="A0A1I6U3C2"/>
<dbReference type="RefSeq" id="WP_092425772.1">
    <property type="nucleotide sequence ID" value="NZ_FNCL01000007.1"/>
</dbReference>
<dbReference type="GO" id="GO:0008168">
    <property type="term" value="F:methyltransferase activity"/>
    <property type="evidence" value="ECO:0007669"/>
    <property type="project" value="UniProtKB-KW"/>
</dbReference>
<dbReference type="InterPro" id="IPR029063">
    <property type="entry name" value="SAM-dependent_MTases_sf"/>
</dbReference>
<evidence type="ECO:0000313" key="2">
    <source>
        <dbReference type="EMBL" id="SFS95966.1"/>
    </source>
</evidence>
<accession>A0A1I6U3C2</accession>
<dbReference type="InterPro" id="IPR052514">
    <property type="entry name" value="SAM-dependent_MTase"/>
</dbReference>
<dbReference type="Pfam" id="PF05050">
    <property type="entry name" value="Methyltransf_21"/>
    <property type="match status" value="1"/>
</dbReference>
<dbReference type="OrthoDB" id="9812600at2"/>
<keyword evidence="3" id="KW-1185">Reference proteome</keyword>
<dbReference type="EMBL" id="FOZW01000007">
    <property type="protein sequence ID" value="SFS95966.1"/>
    <property type="molecule type" value="Genomic_DNA"/>
</dbReference>
<dbReference type="GO" id="GO:0032259">
    <property type="term" value="P:methylation"/>
    <property type="evidence" value="ECO:0007669"/>
    <property type="project" value="UniProtKB-KW"/>
</dbReference>
<gene>
    <name evidence="2" type="ORF">SAMN04488050_107119</name>
</gene>
<dbReference type="STRING" id="311180.SAMN04488050_107119"/>
<feature type="domain" description="Methyltransferase FkbM" evidence="1">
    <location>
        <begin position="57"/>
        <end position="218"/>
    </location>
</feature>
<keyword evidence="2" id="KW-0489">Methyltransferase</keyword>
<dbReference type="PANTHER" id="PTHR34203:SF15">
    <property type="entry name" value="SLL1173 PROTEIN"/>
    <property type="match status" value="1"/>
</dbReference>
<evidence type="ECO:0000313" key="3">
    <source>
        <dbReference type="Proteomes" id="UP000199392"/>
    </source>
</evidence>
<organism evidence="2 3">
    <name type="scientific">Alloyangia pacifica</name>
    <dbReference type="NCBI Taxonomy" id="311180"/>
    <lineage>
        <taxon>Bacteria</taxon>
        <taxon>Pseudomonadati</taxon>
        <taxon>Pseudomonadota</taxon>
        <taxon>Alphaproteobacteria</taxon>
        <taxon>Rhodobacterales</taxon>
        <taxon>Roseobacteraceae</taxon>
        <taxon>Alloyangia</taxon>
    </lineage>
</organism>